<evidence type="ECO:0000256" key="1">
    <source>
        <dbReference type="SAM" id="MobiDB-lite"/>
    </source>
</evidence>
<feature type="region of interest" description="Disordered" evidence="1">
    <location>
        <begin position="31"/>
        <end position="71"/>
    </location>
</feature>
<reference evidence="3" key="1">
    <citation type="journal article" date="2022" name="Microorganisms">
        <title>Beyond the ABCs#Discovery of Three New Plasmid Types in Rhodobacterales (RepQ, RepY, RepW).</title>
        <authorList>
            <person name="Freese H.M."/>
            <person name="Ringel V."/>
            <person name="Overmann J."/>
            <person name="Petersen J."/>
        </authorList>
    </citation>
    <scope>NUCLEOTIDE SEQUENCE [LARGE SCALE GENOMIC DNA]</scope>
    <source>
        <strain evidence="3">DSM 109990</strain>
    </source>
</reference>
<feature type="region of interest" description="Disordered" evidence="1">
    <location>
        <begin position="1"/>
        <end position="20"/>
    </location>
</feature>
<dbReference type="Proteomes" id="UP000831019">
    <property type="component" value="Chromosome"/>
</dbReference>
<dbReference type="EMBL" id="CP085144">
    <property type="protein sequence ID" value="UOA13678.1"/>
    <property type="molecule type" value="Genomic_DNA"/>
</dbReference>
<dbReference type="RefSeq" id="WP_243262211.1">
    <property type="nucleotide sequence ID" value="NZ_CP085144.1"/>
</dbReference>
<gene>
    <name evidence="2" type="ORF">DSM109990_00470</name>
</gene>
<evidence type="ECO:0000313" key="3">
    <source>
        <dbReference type="Proteomes" id="UP000831019"/>
    </source>
</evidence>
<evidence type="ECO:0000313" key="2">
    <source>
        <dbReference type="EMBL" id="UOA13678.1"/>
    </source>
</evidence>
<keyword evidence="3" id="KW-1185">Reference proteome</keyword>
<sequence>MKTQIDDSEPQDMQDLDPASLSAIRNLVKGDQEADAEGAAAGRKVTPTTTSQKPAVKPRSAGRKAFPDLSESETIKQKSGKLIALKLPKWRPSPRVIILAALALLVVLRPMLMLGLIFLTVSITLGVFIALGYDGFWQRAMALGRWYSKRRPERADRMRARLDAFAMKWDAVLDCFPEGTVDGLYLPDFGEMAAADVRHDEALDRRFDKLRNSEA</sequence>
<name>A0ABY3ZGL5_9RHOB</name>
<proteinExistence type="predicted"/>
<feature type="compositionally biased region" description="Acidic residues" evidence="1">
    <location>
        <begin position="1"/>
        <end position="15"/>
    </location>
</feature>
<organism evidence="2 3">
    <name type="scientific">Sulfitobacter dubius</name>
    <dbReference type="NCBI Taxonomy" id="218673"/>
    <lineage>
        <taxon>Bacteria</taxon>
        <taxon>Pseudomonadati</taxon>
        <taxon>Pseudomonadota</taxon>
        <taxon>Alphaproteobacteria</taxon>
        <taxon>Rhodobacterales</taxon>
        <taxon>Roseobacteraceae</taxon>
        <taxon>Sulfitobacter</taxon>
    </lineage>
</organism>
<protein>
    <submittedName>
        <fullName evidence="2">Uncharacterized protein</fullName>
    </submittedName>
</protein>
<accession>A0ABY3ZGL5</accession>